<protein>
    <submittedName>
        <fullName evidence="2">Uncharacterized protein</fullName>
    </submittedName>
</protein>
<sequence>MQGPSILLLLLACGQADEPDEPAADAAAAGQRLTVHTRTMDGKDRTLSLVIPGRAGGNRAGPIRIQDAILNPENFDRWLFDAEDAATPRARLLARLDAWVEAAARENGLDGTQAARLRLAGKGDIARFLDEVEEKRKEFDARRGTFREGYAALRDLGPMTKRYEEGPFGGGSLFAKTLGKIQAEAGLPRRFLGVPPAAATKAAGAGAAGPAAPGRVVRRLAPR</sequence>
<gene>
    <name evidence="2" type="ORF">OJF2_69860</name>
</gene>
<evidence type="ECO:0000313" key="2">
    <source>
        <dbReference type="EMBL" id="QEH38385.1"/>
    </source>
</evidence>
<feature type="region of interest" description="Disordered" evidence="1">
    <location>
        <begin position="202"/>
        <end position="223"/>
    </location>
</feature>
<keyword evidence="3" id="KW-1185">Reference proteome</keyword>
<dbReference type="AlphaFoldDB" id="A0A5B9WEA3"/>
<dbReference type="KEGG" id="agv:OJF2_69860"/>
<evidence type="ECO:0000313" key="3">
    <source>
        <dbReference type="Proteomes" id="UP000324233"/>
    </source>
</evidence>
<dbReference type="OrthoDB" id="264282at2"/>
<name>A0A5B9WEA3_9BACT</name>
<dbReference type="RefSeq" id="WP_148597831.1">
    <property type="nucleotide sequence ID" value="NZ_CP042997.1"/>
</dbReference>
<organism evidence="2 3">
    <name type="scientific">Aquisphaera giovannonii</name>
    <dbReference type="NCBI Taxonomy" id="406548"/>
    <lineage>
        <taxon>Bacteria</taxon>
        <taxon>Pseudomonadati</taxon>
        <taxon>Planctomycetota</taxon>
        <taxon>Planctomycetia</taxon>
        <taxon>Isosphaerales</taxon>
        <taxon>Isosphaeraceae</taxon>
        <taxon>Aquisphaera</taxon>
    </lineage>
</organism>
<feature type="compositionally biased region" description="Low complexity" evidence="1">
    <location>
        <begin position="202"/>
        <end position="214"/>
    </location>
</feature>
<accession>A0A5B9WEA3</accession>
<evidence type="ECO:0000256" key="1">
    <source>
        <dbReference type="SAM" id="MobiDB-lite"/>
    </source>
</evidence>
<dbReference type="Proteomes" id="UP000324233">
    <property type="component" value="Chromosome"/>
</dbReference>
<proteinExistence type="predicted"/>
<reference evidence="2 3" key="1">
    <citation type="submission" date="2019-08" db="EMBL/GenBank/DDBJ databases">
        <title>Deep-cultivation of Planctomycetes and their phenomic and genomic characterization uncovers novel biology.</title>
        <authorList>
            <person name="Wiegand S."/>
            <person name="Jogler M."/>
            <person name="Boedeker C."/>
            <person name="Pinto D."/>
            <person name="Vollmers J."/>
            <person name="Rivas-Marin E."/>
            <person name="Kohn T."/>
            <person name="Peeters S.H."/>
            <person name="Heuer A."/>
            <person name="Rast P."/>
            <person name="Oberbeckmann S."/>
            <person name="Bunk B."/>
            <person name="Jeske O."/>
            <person name="Meyerdierks A."/>
            <person name="Storesund J.E."/>
            <person name="Kallscheuer N."/>
            <person name="Luecker S."/>
            <person name="Lage O.M."/>
            <person name="Pohl T."/>
            <person name="Merkel B.J."/>
            <person name="Hornburger P."/>
            <person name="Mueller R.-W."/>
            <person name="Bruemmer F."/>
            <person name="Labrenz M."/>
            <person name="Spormann A.M."/>
            <person name="Op den Camp H."/>
            <person name="Overmann J."/>
            <person name="Amann R."/>
            <person name="Jetten M.S.M."/>
            <person name="Mascher T."/>
            <person name="Medema M.H."/>
            <person name="Devos D.P."/>
            <person name="Kaster A.-K."/>
            <person name="Ovreas L."/>
            <person name="Rohde M."/>
            <person name="Galperin M.Y."/>
            <person name="Jogler C."/>
        </authorList>
    </citation>
    <scope>NUCLEOTIDE SEQUENCE [LARGE SCALE GENOMIC DNA]</scope>
    <source>
        <strain evidence="2 3">OJF2</strain>
    </source>
</reference>
<dbReference type="EMBL" id="CP042997">
    <property type="protein sequence ID" value="QEH38385.1"/>
    <property type="molecule type" value="Genomic_DNA"/>
</dbReference>